<dbReference type="Proteomes" id="UP000430146">
    <property type="component" value="Unassembled WGS sequence"/>
</dbReference>
<dbReference type="InterPro" id="IPR004360">
    <property type="entry name" value="Glyas_Fos-R_dOase_dom"/>
</dbReference>
<dbReference type="EMBL" id="CACSIP010000001">
    <property type="protein sequence ID" value="CAA0079055.1"/>
    <property type="molecule type" value="Genomic_DNA"/>
</dbReference>
<evidence type="ECO:0000259" key="2">
    <source>
        <dbReference type="PROSITE" id="PS51819"/>
    </source>
</evidence>
<dbReference type="GO" id="GO:0046872">
    <property type="term" value="F:metal ion binding"/>
    <property type="evidence" value="ECO:0007669"/>
    <property type="project" value="UniProtKB-KW"/>
</dbReference>
<dbReference type="PANTHER" id="PTHR43048:SF3">
    <property type="entry name" value="METHYLMALONYL-COA EPIMERASE, MITOCHONDRIAL"/>
    <property type="match status" value="1"/>
</dbReference>
<gene>
    <name evidence="3" type="ORF">AELLOGFF_00104</name>
</gene>
<keyword evidence="1" id="KW-0479">Metal-binding</keyword>
<dbReference type="InterPro" id="IPR018146">
    <property type="entry name" value="Glyoxalase_1_CS"/>
</dbReference>
<dbReference type="AlphaFoldDB" id="A0A5S9MPV2"/>
<dbReference type="Pfam" id="PF00903">
    <property type="entry name" value="Glyoxalase"/>
    <property type="match status" value="1"/>
</dbReference>
<proteinExistence type="predicted"/>
<dbReference type="InterPro" id="IPR029068">
    <property type="entry name" value="Glyas_Bleomycin-R_OHBP_Dase"/>
</dbReference>
<reference evidence="3 4" key="1">
    <citation type="submission" date="2019-11" db="EMBL/GenBank/DDBJ databases">
        <authorList>
            <person name="Holert J."/>
        </authorList>
    </citation>
    <scope>NUCLEOTIDE SEQUENCE [LARGE SCALE GENOMIC DNA]</scope>
    <source>
        <strain evidence="3">BC8_1</strain>
    </source>
</reference>
<dbReference type="InterPro" id="IPR051785">
    <property type="entry name" value="MMCE/EMCE_epimerase"/>
</dbReference>
<dbReference type="PROSITE" id="PS00934">
    <property type="entry name" value="GLYOXALASE_I_1"/>
    <property type="match status" value="1"/>
</dbReference>
<dbReference type="PANTHER" id="PTHR43048">
    <property type="entry name" value="METHYLMALONYL-COA EPIMERASE"/>
    <property type="match status" value="1"/>
</dbReference>
<evidence type="ECO:0000256" key="1">
    <source>
        <dbReference type="ARBA" id="ARBA00022723"/>
    </source>
</evidence>
<evidence type="ECO:0000313" key="4">
    <source>
        <dbReference type="Proteomes" id="UP000430146"/>
    </source>
</evidence>
<keyword evidence="4" id="KW-1185">Reference proteome</keyword>
<feature type="domain" description="VOC" evidence="2">
    <location>
        <begin position="5"/>
        <end position="142"/>
    </location>
</feature>
<evidence type="ECO:0000313" key="3">
    <source>
        <dbReference type="EMBL" id="CAA0079055.1"/>
    </source>
</evidence>
<dbReference type="GO" id="GO:0046491">
    <property type="term" value="P:L-methylmalonyl-CoA metabolic process"/>
    <property type="evidence" value="ECO:0007669"/>
    <property type="project" value="TreeGrafter"/>
</dbReference>
<dbReference type="SUPFAM" id="SSF54593">
    <property type="entry name" value="Glyoxalase/Bleomycin resistance protein/Dihydroxybiphenyl dioxygenase"/>
    <property type="match status" value="1"/>
</dbReference>
<dbReference type="GO" id="GO:0004462">
    <property type="term" value="F:lactoylglutathione lyase activity"/>
    <property type="evidence" value="ECO:0007669"/>
    <property type="project" value="InterPro"/>
</dbReference>
<dbReference type="InterPro" id="IPR037523">
    <property type="entry name" value="VOC_core"/>
</dbReference>
<dbReference type="Gene3D" id="3.10.180.10">
    <property type="entry name" value="2,3-Dihydroxybiphenyl 1,2-Dioxygenase, domain 1"/>
    <property type="match status" value="1"/>
</dbReference>
<protein>
    <recommendedName>
        <fullName evidence="2">VOC domain-containing protein</fullName>
    </recommendedName>
</protein>
<organism evidence="3 4">
    <name type="scientific">Mycolicibacterium vanbaalenii</name>
    <name type="common">Mycobacterium vanbaalenii</name>
    <dbReference type="NCBI Taxonomy" id="110539"/>
    <lineage>
        <taxon>Bacteria</taxon>
        <taxon>Bacillati</taxon>
        <taxon>Actinomycetota</taxon>
        <taxon>Actinomycetes</taxon>
        <taxon>Mycobacteriales</taxon>
        <taxon>Mycobacteriaceae</taxon>
        <taxon>Mycolicibacterium</taxon>
    </lineage>
</organism>
<sequence length="147" mass="16249">MSGHRLTHIGLCVRDIERATEFYCSALGFEKIGEMHVADEATAQLLDVDDLILDLVYLHRDGFRLELIGYTRPAVTGDTEPRAMNALGFTHLSFRVDDIDSLAAAVVEHGGRLLSQRTVSFGPNRAMMLTDPDGNLLEFIERTAGTD</sequence>
<dbReference type="GO" id="GO:0004493">
    <property type="term" value="F:methylmalonyl-CoA epimerase activity"/>
    <property type="evidence" value="ECO:0007669"/>
    <property type="project" value="TreeGrafter"/>
</dbReference>
<name>A0A5S9MPV2_MYCVN</name>
<dbReference type="PROSITE" id="PS51819">
    <property type="entry name" value="VOC"/>
    <property type="match status" value="1"/>
</dbReference>
<dbReference type="RefSeq" id="WP_234897242.1">
    <property type="nucleotide sequence ID" value="NZ_CACSIP010000001.1"/>
</dbReference>
<accession>A0A5S9MPV2</accession>